<evidence type="ECO:0000256" key="1">
    <source>
        <dbReference type="SAM" id="SignalP"/>
    </source>
</evidence>
<accession>A0A415GGK4</accession>
<sequence length="748" mass="82770">MNNMIRTAMIALIATAYTTTAHAQIDGGALEYMLQRPRVAKQWQHKKPFDHLFVDGGIGTSVMGARKPEFGLSGGFNIGDWITPEHGVRLNINTGEWSTQGVKSKYTTLGLDYLLNITAIAQSGRYYTPKRFEVYGIAGAALAIAHNAGPADYGIDVHLGLRGQLALSRNVYAYLEPRFGLVEDQISQVNNWHGWRPFTTLTIGFGYRLPVVRKHYAAPDKTKHSFADGIFVSGLVGATFLSNAHNASWGDYAGVRPMASVGKWFDPYNAVRLSLSAVTMRPTDQKRTKALSSQVEYMLNLSNVLTGAYPERTFWLNMLGGVSFNRSNCQPYGLKNSWGVSGGLQANVRISRGLSFVIEPRVDIYNKHFIQQNGHFKPYNVMPSLLTGFVYTYHDRYAIERRANGDRGTKKVSISIAGGLASTSTKMKQSDYWMPTARLSYTQWLRSANGLRFSLDGTMRRYTAEGRYAKAVADFDWLADLTAMNYGTENRAWLSLRSVVGFAIGADYGAHKAYFAPDVHAGGQARIRLSSTTGLFVEPTMAYELSDRFKGKNWGRVTPRVLVGIDYVLNREKHTSELNEAPEQKNVVDVSGGMGFYSGNFGKVSGTKKLTYNVRAGYGRWLNGVHGVYGSVSETFLKRDTEHTNHITTVAADYMMNIRNAITGEQNDDRLFQLTGLAGVQMGISSGEGRKTKVVPGVNVALQAGWRLSRHFEIYAEPSAVVHGKGIEDSNSPAHGELKFSIGTKFHF</sequence>
<reference evidence="2 3" key="1">
    <citation type="submission" date="2018-08" db="EMBL/GenBank/DDBJ databases">
        <title>A genome reference for cultivated species of the human gut microbiota.</title>
        <authorList>
            <person name="Zou Y."/>
            <person name="Xue W."/>
            <person name="Luo G."/>
        </authorList>
    </citation>
    <scope>NUCLEOTIDE SEQUENCE [LARGE SCALE GENOMIC DNA]</scope>
    <source>
        <strain evidence="2 3">AF42-9</strain>
    </source>
</reference>
<evidence type="ECO:0000313" key="2">
    <source>
        <dbReference type="EMBL" id="RHK48234.1"/>
    </source>
</evidence>
<name>A0A415GGK4_9BACT</name>
<keyword evidence="3" id="KW-1185">Reference proteome</keyword>
<dbReference type="AlphaFoldDB" id="A0A415GGK4"/>
<dbReference type="EMBL" id="QRNO01000069">
    <property type="protein sequence ID" value="RHK48234.1"/>
    <property type="molecule type" value="Genomic_DNA"/>
</dbReference>
<organism evidence="2 3">
    <name type="scientific">Leyella stercorea</name>
    <dbReference type="NCBI Taxonomy" id="363265"/>
    <lineage>
        <taxon>Bacteria</taxon>
        <taxon>Pseudomonadati</taxon>
        <taxon>Bacteroidota</taxon>
        <taxon>Bacteroidia</taxon>
        <taxon>Bacteroidales</taxon>
        <taxon>Prevotellaceae</taxon>
        <taxon>Leyella</taxon>
    </lineage>
</organism>
<keyword evidence="1" id="KW-0732">Signal</keyword>
<feature type="signal peptide" evidence="1">
    <location>
        <begin position="1"/>
        <end position="23"/>
    </location>
</feature>
<evidence type="ECO:0008006" key="4">
    <source>
        <dbReference type="Google" id="ProtNLM"/>
    </source>
</evidence>
<feature type="chain" id="PRO_5019098406" description="Outer membrane protein beta-barrel domain-containing protein" evidence="1">
    <location>
        <begin position="24"/>
        <end position="748"/>
    </location>
</feature>
<gene>
    <name evidence="2" type="ORF">DW060_11025</name>
</gene>
<comment type="caution">
    <text evidence="2">The sequence shown here is derived from an EMBL/GenBank/DDBJ whole genome shotgun (WGS) entry which is preliminary data.</text>
</comment>
<dbReference type="Proteomes" id="UP000286598">
    <property type="component" value="Unassembled WGS sequence"/>
</dbReference>
<proteinExistence type="predicted"/>
<protein>
    <recommendedName>
        <fullName evidence="4">Outer membrane protein beta-barrel domain-containing protein</fullName>
    </recommendedName>
</protein>
<evidence type="ECO:0000313" key="3">
    <source>
        <dbReference type="Proteomes" id="UP000286598"/>
    </source>
</evidence>